<keyword evidence="1 3" id="KW-0808">Transferase</keyword>
<evidence type="ECO:0000256" key="1">
    <source>
        <dbReference type="ARBA" id="ARBA00022679"/>
    </source>
</evidence>
<dbReference type="PANTHER" id="PTHR43015:SF1">
    <property type="entry name" value="D-RIBITOL-5-PHOSPHATE CYTIDYLYLTRANSFERASE"/>
    <property type="match status" value="1"/>
</dbReference>
<dbReference type="InterPro" id="IPR029044">
    <property type="entry name" value="Nucleotide-diphossugar_trans"/>
</dbReference>
<evidence type="ECO:0000313" key="4">
    <source>
        <dbReference type="Proteomes" id="UP000070533"/>
    </source>
</evidence>
<protein>
    <submittedName>
        <fullName evidence="3">Putative 2-C-methyl-D-erythritol 4-phosphate cytidylyltransferase</fullName>
    </submittedName>
</protein>
<dbReference type="PROSITE" id="PS01295">
    <property type="entry name" value="ISPD"/>
    <property type="match status" value="1"/>
</dbReference>
<dbReference type="PANTHER" id="PTHR43015">
    <property type="entry name" value="D-RIBITOL-5-PHOSPHATE CYTIDYLYLTRANSFERASE"/>
    <property type="match status" value="1"/>
</dbReference>
<gene>
    <name evidence="3" type="ORF">HMPREF3226_01276</name>
</gene>
<dbReference type="InterPro" id="IPR018294">
    <property type="entry name" value="ISPD_synthase_CS"/>
</dbReference>
<dbReference type="GO" id="GO:0070567">
    <property type="term" value="F:cytidylyltransferase activity"/>
    <property type="evidence" value="ECO:0007669"/>
    <property type="project" value="InterPro"/>
</dbReference>
<dbReference type="InterPro" id="IPR034683">
    <property type="entry name" value="IspD/TarI"/>
</dbReference>
<dbReference type="CDD" id="cd02516">
    <property type="entry name" value="CDP-ME_synthetase"/>
    <property type="match status" value="1"/>
</dbReference>
<dbReference type="GO" id="GO:0005829">
    <property type="term" value="C:cytosol"/>
    <property type="evidence" value="ECO:0007669"/>
    <property type="project" value="TreeGrafter"/>
</dbReference>
<dbReference type="eggNOG" id="COG1211">
    <property type="taxonomic scope" value="Bacteria"/>
</dbReference>
<comment type="caution">
    <text evidence="3">The sequence shown here is derived from an EMBL/GenBank/DDBJ whole genome shotgun (WGS) entry which is preliminary data.</text>
</comment>
<proteinExistence type="predicted"/>
<evidence type="ECO:0000313" key="3">
    <source>
        <dbReference type="EMBL" id="KXA39441.1"/>
    </source>
</evidence>
<reference evidence="4" key="1">
    <citation type="submission" date="2016-01" db="EMBL/GenBank/DDBJ databases">
        <authorList>
            <person name="Mitreva M."/>
            <person name="Pepin K.H."/>
            <person name="Mihindukulasuriya K.A."/>
            <person name="Fulton R."/>
            <person name="Fronick C."/>
            <person name="O'Laughlin M."/>
            <person name="Miner T."/>
            <person name="Herter B."/>
            <person name="Rosa B.A."/>
            <person name="Cordes M."/>
            <person name="Tomlinson C."/>
            <person name="Wollam A."/>
            <person name="Palsikar V.B."/>
            <person name="Mardis E.R."/>
            <person name="Wilson R.K."/>
        </authorList>
    </citation>
    <scope>NUCLEOTIDE SEQUENCE [LARGE SCALE GENOMIC DNA]</scope>
    <source>
        <strain evidence="4">MJR7716</strain>
    </source>
</reference>
<keyword evidence="4" id="KW-1185">Reference proteome</keyword>
<dbReference type="AlphaFoldDB" id="A0A133Q985"/>
<dbReference type="Proteomes" id="UP000070533">
    <property type="component" value="Unassembled WGS sequence"/>
</dbReference>
<name>A0A133Q985_9BACT</name>
<keyword evidence="2 3" id="KW-0548">Nucleotidyltransferase</keyword>
<dbReference type="PATRIC" id="fig|28128.5.peg.1303"/>
<dbReference type="GO" id="GO:0008299">
    <property type="term" value="P:isoprenoid biosynthetic process"/>
    <property type="evidence" value="ECO:0007669"/>
    <property type="project" value="InterPro"/>
</dbReference>
<dbReference type="Pfam" id="PF01128">
    <property type="entry name" value="IspD"/>
    <property type="match status" value="1"/>
</dbReference>
<sequence>MKQKSSTTNKTNNMNIALLTAGGTGNRMGQDIPKQFMTIDNIPVIIYTMKAFQEHPEIDAMAVVCLQGWEVVLQAYANQFNITKLKWIFKGGNSNQQSILNGLEGLKAKGCNDDDIVLVHDGVRPLVSERIISENIAKCREFGYAVTGLVCKEAIMEVKGDCLSNISIPRERLIRTQTPHTYRLKTLLDAHAEAKAQGIENTVASCTLLGALGIDDQHLVAGSERNGLKLTQTEDVELFKALKNTDKEYWLK</sequence>
<dbReference type="Gene3D" id="3.90.550.10">
    <property type="entry name" value="Spore Coat Polysaccharide Biosynthesis Protein SpsA, Chain A"/>
    <property type="match status" value="1"/>
</dbReference>
<accession>A0A133Q985</accession>
<dbReference type="SUPFAM" id="SSF53448">
    <property type="entry name" value="Nucleotide-diphospho-sugar transferases"/>
    <property type="match status" value="1"/>
</dbReference>
<organism evidence="3 4">
    <name type="scientific">Prevotella corporis</name>
    <dbReference type="NCBI Taxonomy" id="28128"/>
    <lineage>
        <taxon>Bacteria</taxon>
        <taxon>Pseudomonadati</taxon>
        <taxon>Bacteroidota</taxon>
        <taxon>Bacteroidia</taxon>
        <taxon>Bacteroidales</taxon>
        <taxon>Prevotellaceae</taxon>
        <taxon>Prevotella</taxon>
    </lineage>
</organism>
<evidence type="ECO:0000256" key="2">
    <source>
        <dbReference type="ARBA" id="ARBA00022695"/>
    </source>
</evidence>
<dbReference type="EMBL" id="LRQG01000092">
    <property type="protein sequence ID" value="KXA39441.1"/>
    <property type="molecule type" value="Genomic_DNA"/>
</dbReference>
<dbReference type="STRING" id="28128.HMPREF3226_01276"/>